<dbReference type="AlphaFoldDB" id="A0A645E7X6"/>
<dbReference type="EMBL" id="VSSQ01043800">
    <property type="protein sequence ID" value="MPM97529.1"/>
    <property type="molecule type" value="Genomic_DNA"/>
</dbReference>
<comment type="caution">
    <text evidence="1">The sequence shown here is derived from an EMBL/GenBank/DDBJ whole genome shotgun (WGS) entry which is preliminary data.</text>
</comment>
<evidence type="ECO:0000313" key="1">
    <source>
        <dbReference type="EMBL" id="MPM97529.1"/>
    </source>
</evidence>
<sequence>MHGDVARREAMGIVPPTRLIPTGKNELQYRHVTGQRVIARLVKRRTRKRGGIEDECDIVLDHQRTQRVYTQHVLQRGQRQRQRIHATCLKDLAQMGKGRGVAGLQVGAVEQHQHAGRTRLPVVVPGGNAAQIVARVEHGHGG</sequence>
<accession>A0A645E7X6</accession>
<proteinExistence type="predicted"/>
<protein>
    <submittedName>
        <fullName evidence="1">Uncharacterized protein</fullName>
    </submittedName>
</protein>
<reference evidence="1" key="1">
    <citation type="submission" date="2019-08" db="EMBL/GenBank/DDBJ databases">
        <authorList>
            <person name="Kucharzyk K."/>
            <person name="Murdoch R.W."/>
            <person name="Higgins S."/>
            <person name="Loffler F."/>
        </authorList>
    </citation>
    <scope>NUCLEOTIDE SEQUENCE</scope>
</reference>
<gene>
    <name evidence="1" type="ORF">SDC9_144703</name>
</gene>
<organism evidence="1">
    <name type="scientific">bioreactor metagenome</name>
    <dbReference type="NCBI Taxonomy" id="1076179"/>
    <lineage>
        <taxon>unclassified sequences</taxon>
        <taxon>metagenomes</taxon>
        <taxon>ecological metagenomes</taxon>
    </lineage>
</organism>
<name>A0A645E7X6_9ZZZZ</name>